<reference evidence="2 3" key="1">
    <citation type="submission" date="2023-07" db="EMBL/GenBank/DDBJ databases">
        <title>Closed genoem sequence of Methanosarcinaceae archaeon Ac7.</title>
        <authorList>
            <person name="Poehlein A."/>
            <person name="Protasov E."/>
            <person name="Platt K."/>
            <person name="Reeh H."/>
            <person name="Daniel R."/>
            <person name="Brune A."/>
        </authorList>
    </citation>
    <scope>NUCLEOTIDE SEQUENCE [LARGE SCALE GENOMIC DNA]</scope>
    <source>
        <strain evidence="2 3">Ac7</strain>
    </source>
</reference>
<sequence>MDFDFKLMKESAQKSWHVFVGHIVVYVVAAIILIIVTGLASLFVAGVALVGAVSSFNLSFEVSTAFGAVLILIGLVGVVFLPPVSYGVYYMCLKGLRGEKVEVKDIMYGFKSTNTFFRGWIYFIIFYALFIVLSVISLFLGFIPFLGGLISFIIHLIIHTVLFFSFYIYVMTPKENVIYALQESVKIAKNHFIMTFVTMILAGLFCILIVTIPFGIAFGAEMLKKIVPTIRDGS</sequence>
<dbReference type="Proteomes" id="UP001303587">
    <property type="component" value="Chromosome"/>
</dbReference>
<keyword evidence="1" id="KW-0472">Membrane</keyword>
<keyword evidence="1" id="KW-0812">Transmembrane</keyword>
<keyword evidence="1" id="KW-1133">Transmembrane helix</keyword>
<feature type="transmembrane region" description="Helical" evidence="1">
    <location>
        <begin position="65"/>
        <end position="90"/>
    </location>
</feature>
<feature type="transmembrane region" description="Helical" evidence="1">
    <location>
        <begin position="20"/>
        <end position="53"/>
    </location>
</feature>
<dbReference type="RefSeq" id="WP_338102607.1">
    <property type="nucleotide sequence ID" value="NZ_CP131060.1"/>
</dbReference>
<organism evidence="2 3">
    <name type="scientific">Methanolapillus millepedarum</name>
    <dbReference type="NCBI Taxonomy" id="3028296"/>
    <lineage>
        <taxon>Archaea</taxon>
        <taxon>Methanobacteriati</taxon>
        <taxon>Methanobacteriota</taxon>
        <taxon>Stenosarchaea group</taxon>
        <taxon>Methanomicrobia</taxon>
        <taxon>Methanosarcinales</taxon>
        <taxon>Methanosarcinaceae</taxon>
        <taxon>Methanolapillus</taxon>
    </lineage>
</organism>
<gene>
    <name evidence="2" type="ORF">MsAc7_00410</name>
</gene>
<evidence type="ECO:0000313" key="2">
    <source>
        <dbReference type="EMBL" id="WNY24519.1"/>
    </source>
</evidence>
<name>A0AA96V157_9EURY</name>
<dbReference type="EMBL" id="CP131060">
    <property type="protein sequence ID" value="WNY24519.1"/>
    <property type="molecule type" value="Genomic_DNA"/>
</dbReference>
<dbReference type="GeneID" id="89229165"/>
<proteinExistence type="predicted"/>
<keyword evidence="3" id="KW-1185">Reference proteome</keyword>
<feature type="transmembrane region" description="Helical" evidence="1">
    <location>
        <begin position="149"/>
        <end position="170"/>
    </location>
</feature>
<dbReference type="AlphaFoldDB" id="A0AA96V157"/>
<feature type="transmembrane region" description="Helical" evidence="1">
    <location>
        <begin position="120"/>
        <end position="143"/>
    </location>
</feature>
<evidence type="ECO:0000313" key="3">
    <source>
        <dbReference type="Proteomes" id="UP001303587"/>
    </source>
</evidence>
<protein>
    <submittedName>
        <fullName evidence="2">Uncharacterized protein</fullName>
    </submittedName>
</protein>
<evidence type="ECO:0000256" key="1">
    <source>
        <dbReference type="SAM" id="Phobius"/>
    </source>
</evidence>
<feature type="transmembrane region" description="Helical" evidence="1">
    <location>
        <begin position="191"/>
        <end position="218"/>
    </location>
</feature>
<accession>A0AA96V157</accession>